<sequence length="95" mass="11126">MIKFEWDITKATTNQKKHCISFEEAKSVFYDEFAVQFYDDSHSEAEHRFLMLGFSCESRMLLVCHCERYSGSTIRIISARKATKNESKHYKGSQS</sequence>
<evidence type="ECO:0000313" key="1">
    <source>
        <dbReference type="EMBL" id="SJM93136.1"/>
    </source>
</evidence>
<dbReference type="Proteomes" id="UP000195442">
    <property type="component" value="Unassembled WGS sequence"/>
</dbReference>
<protein>
    <recommendedName>
        <fullName evidence="3">BrnT family toxin</fullName>
    </recommendedName>
</protein>
<gene>
    <name evidence="1" type="ORF">CRENPOLYSF2_310006</name>
</gene>
<evidence type="ECO:0008006" key="3">
    <source>
        <dbReference type="Google" id="ProtNLM"/>
    </source>
</evidence>
<reference evidence="2" key="1">
    <citation type="submission" date="2017-02" db="EMBL/GenBank/DDBJ databases">
        <authorList>
            <person name="Daims H."/>
        </authorList>
    </citation>
    <scope>NUCLEOTIDE SEQUENCE [LARGE SCALE GENOMIC DNA]</scope>
</reference>
<evidence type="ECO:0000313" key="2">
    <source>
        <dbReference type="Proteomes" id="UP000195442"/>
    </source>
</evidence>
<dbReference type="EMBL" id="FUKJ01000235">
    <property type="protein sequence ID" value="SJM93136.1"/>
    <property type="molecule type" value="Genomic_DNA"/>
</dbReference>
<dbReference type="RefSeq" id="WP_087147264.1">
    <property type="nucleotide sequence ID" value="NZ_FUKJ01000235.1"/>
</dbReference>
<dbReference type="Gene3D" id="3.10.450.530">
    <property type="entry name" value="Ribonuclease toxin, BrnT, of type II toxin-antitoxin system"/>
    <property type="match status" value="1"/>
</dbReference>
<proteinExistence type="predicted"/>
<dbReference type="InterPro" id="IPR007460">
    <property type="entry name" value="BrnT_toxin"/>
</dbReference>
<dbReference type="OrthoDB" id="9802417at2"/>
<keyword evidence="2" id="KW-1185">Reference proteome</keyword>
<organism evidence="1 2">
    <name type="scientific">Crenothrix polyspora</name>
    <dbReference type="NCBI Taxonomy" id="360316"/>
    <lineage>
        <taxon>Bacteria</taxon>
        <taxon>Pseudomonadati</taxon>
        <taxon>Pseudomonadota</taxon>
        <taxon>Gammaproteobacteria</taxon>
        <taxon>Methylococcales</taxon>
        <taxon>Crenotrichaceae</taxon>
        <taxon>Crenothrix</taxon>
    </lineage>
</organism>
<dbReference type="AlphaFoldDB" id="A0A1R4HAD0"/>
<accession>A0A1R4HAD0</accession>
<name>A0A1R4HAD0_9GAMM</name>
<dbReference type="InterPro" id="IPR038573">
    <property type="entry name" value="BrnT_sf"/>
</dbReference>
<dbReference type="Pfam" id="PF04365">
    <property type="entry name" value="BrnT_toxin"/>
    <property type="match status" value="1"/>
</dbReference>